<sequence length="88" mass="10615">MRDEELIYLCAFRYVLGRRSYIVDVVTKFLRKANLSPLAKKLVIREINEAQKYHRLGDEIDAEKWLRLRDEFEEQLKQEVEDESTKIL</sequence>
<dbReference type="EMBL" id="QMNG01000040">
    <property type="protein sequence ID" value="RLC36638.1"/>
    <property type="molecule type" value="Genomic_DNA"/>
</dbReference>
<dbReference type="Proteomes" id="UP000281261">
    <property type="component" value="Unassembled WGS sequence"/>
</dbReference>
<reference evidence="1 2" key="1">
    <citation type="submission" date="2018-06" db="EMBL/GenBank/DDBJ databases">
        <title>Extensive metabolic versatility and redundancy in microbially diverse, dynamic hydrothermal sediments.</title>
        <authorList>
            <person name="Dombrowski N."/>
            <person name="Teske A."/>
            <person name="Baker B.J."/>
        </authorList>
    </citation>
    <scope>NUCLEOTIDE SEQUENCE [LARGE SCALE GENOMIC DNA]</scope>
    <source>
        <strain evidence="1">B79_G16</strain>
    </source>
</reference>
<comment type="caution">
    <text evidence="1">The sequence shown here is derived from an EMBL/GenBank/DDBJ whole genome shotgun (WGS) entry which is preliminary data.</text>
</comment>
<accession>A0A420ZC42</accession>
<evidence type="ECO:0000313" key="2">
    <source>
        <dbReference type="Proteomes" id="UP000281261"/>
    </source>
</evidence>
<evidence type="ECO:0000313" key="1">
    <source>
        <dbReference type="EMBL" id="RLC36638.1"/>
    </source>
</evidence>
<name>A0A420ZC42_UNCK3</name>
<gene>
    <name evidence="1" type="ORF">DRH29_04190</name>
</gene>
<dbReference type="AlphaFoldDB" id="A0A420ZC42"/>
<organism evidence="1 2">
    <name type="scientific">candidate division Kazan bacterium</name>
    <dbReference type="NCBI Taxonomy" id="2202143"/>
    <lineage>
        <taxon>Bacteria</taxon>
        <taxon>Bacteria division Kazan-3B-28</taxon>
    </lineage>
</organism>
<protein>
    <submittedName>
        <fullName evidence="1">Uncharacterized protein</fullName>
    </submittedName>
</protein>
<proteinExistence type="predicted"/>